<dbReference type="EMBL" id="CP073078">
    <property type="protein sequence ID" value="QUD87199.1"/>
    <property type="molecule type" value="Genomic_DNA"/>
</dbReference>
<dbReference type="PROSITE" id="PS00629">
    <property type="entry name" value="IMP_1"/>
    <property type="match status" value="1"/>
</dbReference>
<organism evidence="6 7">
    <name type="scientific">Phenylobacterium montanum</name>
    <dbReference type="NCBI Taxonomy" id="2823693"/>
    <lineage>
        <taxon>Bacteria</taxon>
        <taxon>Pseudomonadati</taxon>
        <taxon>Pseudomonadota</taxon>
        <taxon>Alphaproteobacteria</taxon>
        <taxon>Caulobacterales</taxon>
        <taxon>Caulobacteraceae</taxon>
        <taxon>Phenylobacterium</taxon>
    </lineage>
</organism>
<feature type="binding site" evidence="5">
    <location>
        <position position="208"/>
    </location>
    <ligand>
        <name>Mg(2+)</name>
        <dbReference type="ChEBI" id="CHEBI:18420"/>
        <label>1</label>
        <note>catalytic</note>
    </ligand>
</feature>
<proteinExistence type="inferred from homology"/>
<evidence type="ECO:0000313" key="7">
    <source>
        <dbReference type="Proteomes" id="UP000676409"/>
    </source>
</evidence>
<dbReference type="Gene3D" id="3.30.540.10">
    <property type="entry name" value="Fructose-1,6-Bisphosphatase, subunit A, domain 1"/>
    <property type="match status" value="1"/>
</dbReference>
<dbReference type="PANTHER" id="PTHR20854:SF4">
    <property type="entry name" value="INOSITOL-1-MONOPHOSPHATASE-RELATED"/>
    <property type="match status" value="1"/>
</dbReference>
<name>A0A975FXU1_9CAUL</name>
<comment type="similarity">
    <text evidence="1">Belongs to the inositol monophosphatase superfamily.</text>
</comment>
<evidence type="ECO:0000256" key="4">
    <source>
        <dbReference type="ARBA" id="ARBA00022842"/>
    </source>
</evidence>
<dbReference type="RefSeq" id="WP_211937251.1">
    <property type="nucleotide sequence ID" value="NZ_CP073078.1"/>
</dbReference>
<keyword evidence="2 5" id="KW-0479">Metal-binding</keyword>
<evidence type="ECO:0000256" key="5">
    <source>
        <dbReference type="PIRSR" id="PIRSR600760-2"/>
    </source>
</evidence>
<dbReference type="KEGG" id="caul:KCG34_19400"/>
<reference evidence="6" key="1">
    <citation type="submission" date="2021-04" db="EMBL/GenBank/DDBJ databases">
        <title>The complete genome sequence of Caulobacter sp. S6.</title>
        <authorList>
            <person name="Tang Y."/>
            <person name="Ouyang W."/>
            <person name="Liu Q."/>
            <person name="Huang B."/>
            <person name="Guo Z."/>
            <person name="Lei P."/>
        </authorList>
    </citation>
    <scope>NUCLEOTIDE SEQUENCE</scope>
    <source>
        <strain evidence="6">S6</strain>
    </source>
</reference>
<evidence type="ECO:0000256" key="3">
    <source>
        <dbReference type="ARBA" id="ARBA00022801"/>
    </source>
</evidence>
<dbReference type="CDD" id="cd01638">
    <property type="entry name" value="CysQ"/>
    <property type="match status" value="1"/>
</dbReference>
<dbReference type="Gene3D" id="3.40.190.80">
    <property type="match status" value="1"/>
</dbReference>
<feature type="binding site" evidence="5">
    <location>
        <position position="69"/>
    </location>
    <ligand>
        <name>Mg(2+)</name>
        <dbReference type="ChEBI" id="CHEBI:18420"/>
        <label>1</label>
        <note>catalytic</note>
    </ligand>
</feature>
<dbReference type="Proteomes" id="UP000676409">
    <property type="component" value="Chromosome"/>
</dbReference>
<dbReference type="SUPFAM" id="SSF56655">
    <property type="entry name" value="Carbohydrate phosphatase"/>
    <property type="match status" value="1"/>
</dbReference>
<dbReference type="GO" id="GO:0006020">
    <property type="term" value="P:inositol metabolic process"/>
    <property type="evidence" value="ECO:0007669"/>
    <property type="project" value="TreeGrafter"/>
</dbReference>
<keyword evidence="3" id="KW-0378">Hydrolase</keyword>
<sequence>MTANAQADLDLITEAARAAGAVALTLRAAGLTTTYKADKTPVSNADLAVDTLLRDTLARARPDYGWLSEETADDPARLERRRVFVVDPIDGTRAFVKHRPWWAVSIAVVEDGRSLAGVVFAPDRDEIYQAIAGEGAAMNGLPLACGDREAIADCAMLADAPMMRHPAWAEPWPQMRIESRNSVAYRICSVASAEFDATLALSSKAEWDLAAAGLIAREAGCAVSDHKGRDFAFNRPSPKVPSLVVAGPSLHELILRRVRHIDLPNSP</sequence>
<evidence type="ECO:0000256" key="2">
    <source>
        <dbReference type="ARBA" id="ARBA00022723"/>
    </source>
</evidence>
<gene>
    <name evidence="6" type="ORF">KCG34_19400</name>
</gene>
<accession>A0A975FXU1</accession>
<dbReference type="PANTHER" id="PTHR20854">
    <property type="entry name" value="INOSITOL MONOPHOSPHATASE"/>
    <property type="match status" value="1"/>
</dbReference>
<dbReference type="InterPro" id="IPR020583">
    <property type="entry name" value="Inositol_monoP_metal-BS"/>
</dbReference>
<dbReference type="GO" id="GO:0007165">
    <property type="term" value="P:signal transduction"/>
    <property type="evidence" value="ECO:0007669"/>
    <property type="project" value="TreeGrafter"/>
</dbReference>
<feature type="binding site" evidence="5">
    <location>
        <position position="89"/>
    </location>
    <ligand>
        <name>Mg(2+)</name>
        <dbReference type="ChEBI" id="CHEBI:18420"/>
        <label>1</label>
        <note>catalytic</note>
    </ligand>
</feature>
<feature type="binding site" evidence="5">
    <location>
        <position position="87"/>
    </location>
    <ligand>
        <name>Mg(2+)</name>
        <dbReference type="ChEBI" id="CHEBI:18420"/>
        <label>1</label>
        <note>catalytic</note>
    </ligand>
</feature>
<dbReference type="GO" id="GO:0046872">
    <property type="term" value="F:metal ion binding"/>
    <property type="evidence" value="ECO:0007669"/>
    <property type="project" value="UniProtKB-KW"/>
</dbReference>
<protein>
    <submittedName>
        <fullName evidence="6">3'(2'),5'-bisphosphate nucleotidase CysQ</fullName>
    </submittedName>
</protein>
<evidence type="ECO:0000313" key="6">
    <source>
        <dbReference type="EMBL" id="QUD87199.1"/>
    </source>
</evidence>
<dbReference type="Pfam" id="PF00459">
    <property type="entry name" value="Inositol_P"/>
    <property type="match status" value="1"/>
</dbReference>
<keyword evidence="4 5" id="KW-0460">Magnesium</keyword>
<dbReference type="InterPro" id="IPR000760">
    <property type="entry name" value="Inositol_monophosphatase-like"/>
</dbReference>
<feature type="binding site" evidence="5">
    <location>
        <position position="90"/>
    </location>
    <ligand>
        <name>Mg(2+)</name>
        <dbReference type="ChEBI" id="CHEBI:18420"/>
        <label>2</label>
    </ligand>
</feature>
<comment type="cofactor">
    <cofactor evidence="5">
        <name>Mg(2+)</name>
        <dbReference type="ChEBI" id="CHEBI:18420"/>
    </cofactor>
</comment>
<dbReference type="AlphaFoldDB" id="A0A975FXU1"/>
<dbReference type="PRINTS" id="PR00377">
    <property type="entry name" value="IMPHPHTASES"/>
</dbReference>
<evidence type="ECO:0000256" key="1">
    <source>
        <dbReference type="ARBA" id="ARBA00009759"/>
    </source>
</evidence>
<keyword evidence="7" id="KW-1185">Reference proteome</keyword>
<dbReference type="GO" id="GO:0008934">
    <property type="term" value="F:inositol monophosphate 1-phosphatase activity"/>
    <property type="evidence" value="ECO:0007669"/>
    <property type="project" value="TreeGrafter"/>
</dbReference>